<dbReference type="PATRIC" id="fig|111105.18.peg.222"/>
<evidence type="ECO:0000313" key="2">
    <source>
        <dbReference type="EMBL" id="KGN90514.1"/>
    </source>
</evidence>
<gene>
    <name evidence="1" type="ORF">HR08_01925</name>
    <name evidence="2" type="ORF">HR15_03390</name>
</gene>
<evidence type="ECO:0000313" key="3">
    <source>
        <dbReference type="Proteomes" id="UP000030130"/>
    </source>
</evidence>
<keyword evidence="4" id="KW-1185">Reference proteome</keyword>
<name>A0A099WSL2_9PORP</name>
<protein>
    <submittedName>
        <fullName evidence="2">Uncharacterized protein</fullName>
    </submittedName>
</protein>
<comment type="caution">
    <text evidence="2">The sequence shown here is derived from an EMBL/GenBank/DDBJ whole genome shotgun (WGS) entry which is preliminary data.</text>
</comment>
<dbReference type="Proteomes" id="UP000030130">
    <property type="component" value="Unassembled WGS sequence"/>
</dbReference>
<organism evidence="2 4">
    <name type="scientific">Porphyromonas gulae</name>
    <dbReference type="NCBI Taxonomy" id="111105"/>
    <lineage>
        <taxon>Bacteria</taxon>
        <taxon>Pseudomonadati</taxon>
        <taxon>Bacteroidota</taxon>
        <taxon>Bacteroidia</taxon>
        <taxon>Bacteroidales</taxon>
        <taxon>Porphyromonadaceae</taxon>
        <taxon>Porphyromonas</taxon>
    </lineage>
</organism>
<dbReference type="EMBL" id="JRAI01000013">
    <property type="protein sequence ID" value="KGN87447.1"/>
    <property type="molecule type" value="Genomic_DNA"/>
</dbReference>
<accession>A0A099WSL2</accession>
<dbReference type="Proteomes" id="UP000030146">
    <property type="component" value="Unassembled WGS sequence"/>
</dbReference>
<proteinExistence type="predicted"/>
<evidence type="ECO:0000313" key="1">
    <source>
        <dbReference type="EMBL" id="KGN87447.1"/>
    </source>
</evidence>
<evidence type="ECO:0000313" key="4">
    <source>
        <dbReference type="Proteomes" id="UP000030146"/>
    </source>
</evidence>
<reference evidence="2 4" key="2">
    <citation type="submission" date="2014-08" db="EMBL/GenBank/DDBJ databases">
        <title>Porphyromonas gulae strain:COT-052_OH3439 Genome sequencing.</title>
        <authorList>
            <person name="Wallis C."/>
            <person name="Deusch O."/>
            <person name="O'Flynn C."/>
            <person name="Davis I."/>
            <person name="Jospin G."/>
            <person name="Darling A.E."/>
            <person name="Coil D.A."/>
            <person name="Alexiev A."/>
            <person name="Horsfall A."/>
            <person name="Kirkwood N."/>
            <person name="Harris S."/>
            <person name="Eisen J.A."/>
        </authorList>
    </citation>
    <scope>NUCLEOTIDE SEQUENCE [LARGE SCALE GENOMIC DNA]</scope>
    <source>
        <strain evidence="4">COT-052 OH3439</strain>
        <strain evidence="2">COT-052_OH3439</strain>
    </source>
</reference>
<reference evidence="1 3" key="1">
    <citation type="submission" date="2014-08" db="EMBL/GenBank/DDBJ databases">
        <title>Porphyromonas gulae strain:COT-052_OH1451 Genome sequencing.</title>
        <authorList>
            <person name="Wallis C."/>
            <person name="Deusch O."/>
            <person name="O'Flynn C."/>
            <person name="Davis I."/>
            <person name="Jospin G."/>
            <person name="Darling A.E."/>
            <person name="Coil D.A."/>
            <person name="Alexiev A."/>
            <person name="Horsfall A."/>
            <person name="Kirkwood N."/>
            <person name="Harris S."/>
            <person name="Eisen J.A."/>
        </authorList>
    </citation>
    <scope>NUCLEOTIDE SEQUENCE [LARGE SCALE GENOMIC DNA]</scope>
    <source>
        <strain evidence="3">COT-052 OH1451</strain>
        <strain evidence="1">COT-052_OH1451</strain>
    </source>
</reference>
<dbReference type="EMBL" id="JRAK01000054">
    <property type="protein sequence ID" value="KGN90514.1"/>
    <property type="molecule type" value="Genomic_DNA"/>
</dbReference>
<sequence length="124" mass="14027">MNSGIIWKATRVRPSKTDTAVEAYSSGTARDSHPIPSYTPLNLFETSRDHYDGNKDIVFYNNSKRTTRHFGLYMITISGQNEESPKWTSKTENKLIDNKIGNKAPFFSMKQLSFITSSNGIIKS</sequence>
<dbReference type="AlphaFoldDB" id="A0A099WSL2"/>